<dbReference type="Pfam" id="PF12796">
    <property type="entry name" value="Ank_2"/>
    <property type="match status" value="2"/>
</dbReference>
<feature type="compositionally biased region" description="Low complexity" evidence="6">
    <location>
        <begin position="384"/>
        <end position="394"/>
    </location>
</feature>
<dbReference type="Pfam" id="PF00536">
    <property type="entry name" value="SAM_1"/>
    <property type="match status" value="2"/>
</dbReference>
<dbReference type="InterPro" id="IPR001452">
    <property type="entry name" value="SH3_domain"/>
</dbReference>
<proteinExistence type="predicted"/>
<evidence type="ECO:0000256" key="5">
    <source>
        <dbReference type="PROSITE-ProRule" id="PRU00192"/>
    </source>
</evidence>
<feature type="region of interest" description="Disordered" evidence="6">
    <location>
        <begin position="652"/>
        <end position="682"/>
    </location>
</feature>
<dbReference type="PROSITE" id="PS50297">
    <property type="entry name" value="ANK_REP_REGION"/>
    <property type="match status" value="5"/>
</dbReference>
<feature type="compositionally biased region" description="Polar residues" evidence="6">
    <location>
        <begin position="444"/>
        <end position="464"/>
    </location>
</feature>
<evidence type="ECO:0000313" key="9">
    <source>
        <dbReference type="EMBL" id="CAF2134497.1"/>
    </source>
</evidence>
<dbReference type="FunFam" id="1.10.150.50:FF:000028">
    <property type="entry name" value="caskin-2 isoform X2"/>
    <property type="match status" value="1"/>
</dbReference>
<feature type="compositionally biased region" description="Polar residues" evidence="6">
    <location>
        <begin position="361"/>
        <end position="383"/>
    </location>
</feature>
<feature type="repeat" description="ANK" evidence="4">
    <location>
        <begin position="54"/>
        <end position="86"/>
    </location>
</feature>
<dbReference type="SUPFAM" id="SSF47769">
    <property type="entry name" value="SAM/Pointed domain"/>
    <property type="match status" value="2"/>
</dbReference>
<feature type="domain" description="SAM" evidence="8">
    <location>
        <begin position="574"/>
        <end position="638"/>
    </location>
</feature>
<reference evidence="9" key="1">
    <citation type="submission" date="2021-02" db="EMBL/GenBank/DDBJ databases">
        <authorList>
            <person name="Nowell W R."/>
        </authorList>
    </citation>
    <scope>NUCLEOTIDE SEQUENCE</scope>
</reference>
<gene>
    <name evidence="9" type="ORF">MBJ925_LOCUS28217</name>
</gene>
<sequence length="1011" mass="112441">MDKSIKSMKRENELLDAVKSSHTSAVQRILVKCRSGKTNIVSPKKINLNFQDDNGMGSIHEAAVGGNVEILKLLIDNGANVNLKDNKGLRPLHYAAWQGRSEPVFILLRRGANVNEQSTSGDTPLHLACQYGHNEIVQLLLFHQADPTIVNRRILTSLDLACENGRFDVVSSLVQNSLCQRMILNNNEQNCALHLAARNGHTDIVRLLLLNGMDINRTTINDGTALHVACRNGRYETAKLLLECGIDVNLCNSYEQTAEEVVIKQKSGNDIKRLIKEFSDAVLVRAVRAYTDNHVGALNFSEGDCITVLERNSSGQWRGFILQEDLTTRMGYFPHTHVQLNNNIINGKEMRHTTSDDIHRTQQYNGDLSPVDSDSISRVSQADSGLVTTSSWSSRSRRDSPTSNSYRHSAASSIDSGRSSTALYDSPKTLALSSFMGVTTTISPLSSTNNSTIGDARSICSSESKSSDQDKTSYRSSNSSLDRLDESNTLNISTTIHTLLRNSVPENEIVVSWLREFSFENYAENFLSNGYDIQTIVRMTPEDLTAIGITHPSHRRKLKNEIARLHLPDGLPDRKPDTLNDWLSSLRLSQYLSLLNEQNYIQLSDIMDIAWEDLEDIGITRLGHQKRFMLGIKRLKDIKKGLFQANTNLSTQSPAVVSSPNNHRLPSTPSRQSNALDNRPNVPIRQTKSSLERCNSLENNSILPTQLSIRKPSIQISHLSPARITSNSDSSNYATLRKPPISPKISLNKQQQKLISNIVSPMANSSFRLPPPLSSTTNSTNTPANNELLSFSSRTRSLENINSNEQNQSSVLSQNNTNSSITNGNCSQYNQRSNKITNLESLGDDNLSSSTESTNGIPFANENVGTIKQRSPHTQNNNYLYNGSLDKMKRSLPIQFFEQSNTHLLKPSYPMTTAIYDNNERFIPTTIMSPNKPIRKNSALSPAQMNGRNKSLGTGDKRVQYIDIIKGDKQSKPVKNDTTHALSDIDSMLSDLNRELDQMLDYEPMSAAAQP</sequence>
<evidence type="ECO:0000256" key="6">
    <source>
        <dbReference type="SAM" id="MobiDB-lite"/>
    </source>
</evidence>
<dbReference type="PANTHER" id="PTHR24174">
    <property type="entry name" value="ANKYRIN REPEAT AND STERILE ALPHA MOTIF DOMAIN-CONTAINING PROTEIN 1"/>
    <property type="match status" value="1"/>
</dbReference>
<evidence type="ECO:0000256" key="4">
    <source>
        <dbReference type="PROSITE-ProRule" id="PRU00023"/>
    </source>
</evidence>
<dbReference type="InterPro" id="IPR033635">
    <property type="entry name" value="ANKS1/Caskin"/>
</dbReference>
<feature type="compositionally biased region" description="Low complexity" evidence="6">
    <location>
        <begin position="401"/>
        <end position="420"/>
    </location>
</feature>
<evidence type="ECO:0000313" key="10">
    <source>
        <dbReference type="Proteomes" id="UP000663824"/>
    </source>
</evidence>
<dbReference type="Gene3D" id="1.10.150.50">
    <property type="entry name" value="Transcription Factor, Ets-1"/>
    <property type="match status" value="2"/>
</dbReference>
<dbReference type="Gene3D" id="1.25.40.20">
    <property type="entry name" value="Ankyrin repeat-containing domain"/>
    <property type="match status" value="2"/>
</dbReference>
<feature type="compositionally biased region" description="Polar residues" evidence="6">
    <location>
        <begin position="474"/>
        <end position="483"/>
    </location>
</feature>
<feature type="compositionally biased region" description="Polar residues" evidence="6">
    <location>
        <begin position="652"/>
        <end position="676"/>
    </location>
</feature>
<dbReference type="Proteomes" id="UP000663824">
    <property type="component" value="Unassembled WGS sequence"/>
</dbReference>
<dbReference type="InterPro" id="IPR035498">
    <property type="entry name" value="Caskin1/2_SAM_2"/>
</dbReference>
<feature type="compositionally biased region" description="Polar residues" evidence="6">
    <location>
        <begin position="811"/>
        <end position="829"/>
    </location>
</feature>
<dbReference type="InterPro" id="IPR013761">
    <property type="entry name" value="SAM/pointed_sf"/>
</dbReference>
<dbReference type="SMART" id="SM00454">
    <property type="entry name" value="SAM"/>
    <property type="match status" value="2"/>
</dbReference>
<dbReference type="InterPro" id="IPR001660">
    <property type="entry name" value="SAM"/>
</dbReference>
<feature type="repeat" description="ANK" evidence="4">
    <location>
        <begin position="120"/>
        <end position="152"/>
    </location>
</feature>
<evidence type="ECO:0000259" key="7">
    <source>
        <dbReference type="PROSITE" id="PS50002"/>
    </source>
</evidence>
<evidence type="ECO:0000256" key="2">
    <source>
        <dbReference type="ARBA" id="ARBA00022737"/>
    </source>
</evidence>
<dbReference type="PROSITE" id="PS50088">
    <property type="entry name" value="ANK_REPEAT"/>
    <property type="match status" value="5"/>
</dbReference>
<feature type="region of interest" description="Disordered" evidence="6">
    <location>
        <begin position="444"/>
        <end position="483"/>
    </location>
</feature>
<keyword evidence="3 4" id="KW-0040">ANK repeat</keyword>
<dbReference type="PANTHER" id="PTHR24174:SF16">
    <property type="entry name" value="CASKIN-2"/>
    <property type="match status" value="1"/>
</dbReference>
<dbReference type="InterPro" id="IPR036770">
    <property type="entry name" value="Ankyrin_rpt-contain_sf"/>
</dbReference>
<dbReference type="CDD" id="cd09498">
    <property type="entry name" value="SAM_caskin1_2_repeat2"/>
    <property type="match status" value="1"/>
</dbReference>
<comment type="caution">
    <text evidence="9">The sequence shown here is derived from an EMBL/GenBank/DDBJ whole genome shotgun (WGS) entry which is preliminary data.</text>
</comment>
<dbReference type="CDD" id="cd09497">
    <property type="entry name" value="SAM_caskin1_2_repeat1"/>
    <property type="match status" value="1"/>
</dbReference>
<dbReference type="Pfam" id="PF00023">
    <property type="entry name" value="Ank"/>
    <property type="match status" value="1"/>
</dbReference>
<dbReference type="InterPro" id="IPR035497">
    <property type="entry name" value="Caskin1/2_SAM_1"/>
</dbReference>
<evidence type="ECO:0000259" key="8">
    <source>
        <dbReference type="PROSITE" id="PS50105"/>
    </source>
</evidence>
<name>A0A816WIW1_9BILA</name>
<dbReference type="SUPFAM" id="SSF50044">
    <property type="entry name" value="SH3-domain"/>
    <property type="match status" value="1"/>
</dbReference>
<organism evidence="9 10">
    <name type="scientific">Rotaria magnacalcarata</name>
    <dbReference type="NCBI Taxonomy" id="392030"/>
    <lineage>
        <taxon>Eukaryota</taxon>
        <taxon>Metazoa</taxon>
        <taxon>Spiralia</taxon>
        <taxon>Gnathifera</taxon>
        <taxon>Rotifera</taxon>
        <taxon>Eurotatoria</taxon>
        <taxon>Bdelloidea</taxon>
        <taxon>Philodinida</taxon>
        <taxon>Philodinidae</taxon>
        <taxon>Rotaria</taxon>
    </lineage>
</organism>
<evidence type="ECO:0008006" key="11">
    <source>
        <dbReference type="Google" id="ProtNLM"/>
    </source>
</evidence>
<evidence type="ECO:0000256" key="3">
    <source>
        <dbReference type="ARBA" id="ARBA00023043"/>
    </source>
</evidence>
<dbReference type="PROSITE" id="PS50002">
    <property type="entry name" value="SH3"/>
    <property type="match status" value="1"/>
</dbReference>
<feature type="compositionally biased region" description="Low complexity" evidence="6">
    <location>
        <begin position="774"/>
        <end position="786"/>
    </location>
</feature>
<accession>A0A816WIW1</accession>
<dbReference type="PROSITE" id="PS50105">
    <property type="entry name" value="SAM_DOMAIN"/>
    <property type="match status" value="2"/>
</dbReference>
<feature type="region of interest" description="Disordered" evidence="6">
    <location>
        <begin position="766"/>
        <end position="787"/>
    </location>
</feature>
<feature type="domain" description="SH3" evidence="7">
    <location>
        <begin position="279"/>
        <end position="343"/>
    </location>
</feature>
<dbReference type="PRINTS" id="PR01415">
    <property type="entry name" value="ANKYRIN"/>
</dbReference>
<feature type="region of interest" description="Disordered" evidence="6">
    <location>
        <begin position="927"/>
        <end position="953"/>
    </location>
</feature>
<dbReference type="InterPro" id="IPR002110">
    <property type="entry name" value="Ankyrin_rpt"/>
</dbReference>
<dbReference type="AlphaFoldDB" id="A0A816WIW1"/>
<evidence type="ECO:0000256" key="1">
    <source>
        <dbReference type="ARBA" id="ARBA00022443"/>
    </source>
</evidence>
<dbReference type="SMART" id="SM00248">
    <property type="entry name" value="ANK"/>
    <property type="match status" value="6"/>
</dbReference>
<feature type="domain" description="SAM" evidence="8">
    <location>
        <begin position="505"/>
        <end position="568"/>
    </location>
</feature>
<keyword evidence="2" id="KW-0677">Repeat</keyword>
<feature type="repeat" description="ANK" evidence="4">
    <location>
        <begin position="188"/>
        <end position="220"/>
    </location>
</feature>
<protein>
    <recommendedName>
        <fullName evidence="11">Caskin-2</fullName>
    </recommendedName>
</protein>
<feature type="compositionally biased region" description="Polar residues" evidence="6">
    <location>
        <begin position="938"/>
        <end position="952"/>
    </location>
</feature>
<dbReference type="InterPro" id="IPR036028">
    <property type="entry name" value="SH3-like_dom_sf"/>
</dbReference>
<keyword evidence="1 5" id="KW-0728">SH3 domain</keyword>
<feature type="region of interest" description="Disordered" evidence="6">
    <location>
        <begin position="804"/>
        <end position="829"/>
    </location>
</feature>
<dbReference type="Gene3D" id="2.30.30.40">
    <property type="entry name" value="SH3 Domains"/>
    <property type="match status" value="1"/>
</dbReference>
<feature type="repeat" description="ANK" evidence="4">
    <location>
        <begin position="221"/>
        <end position="253"/>
    </location>
</feature>
<feature type="repeat" description="ANK" evidence="4">
    <location>
        <begin position="87"/>
        <end position="119"/>
    </location>
</feature>
<feature type="region of interest" description="Disordered" evidence="6">
    <location>
        <begin position="361"/>
        <end position="420"/>
    </location>
</feature>
<dbReference type="EMBL" id="CAJNRE010015091">
    <property type="protein sequence ID" value="CAF2134497.1"/>
    <property type="molecule type" value="Genomic_DNA"/>
</dbReference>
<dbReference type="SUPFAM" id="SSF48403">
    <property type="entry name" value="Ankyrin repeat"/>
    <property type="match status" value="1"/>
</dbReference>
<dbReference type="SMART" id="SM00326">
    <property type="entry name" value="SH3"/>
    <property type="match status" value="1"/>
</dbReference>